<dbReference type="Gene3D" id="3.90.1150.10">
    <property type="entry name" value="Aspartate Aminotransferase, domain 1"/>
    <property type="match status" value="1"/>
</dbReference>
<dbReference type="PIRSF" id="PIRSF001434">
    <property type="entry name" value="CGS"/>
    <property type="match status" value="1"/>
</dbReference>
<sequence>MESETWQEKAQSFISKLEHAKYGLLFNSGVSAICGILASLPAQSTILVGEDFYSGTRYMMNKHFGERFTYLPIAAGEGHVEKIREVLNSSQNISMVFLESPTNPLLHVYDIKRIAEVCKEHKVLFAVDNTFCTPIFQNPLLLGTNVVVHSATKFLSGHSDVCGGYLGTNDEDLYTKFHSSRERAGNHLEDMPSHLLYEGLQTLKLRVHKQHQTSLQIATYLSSHPKISKVLSVSHSPLHASQSTGFTGMLSFYLNTDDFDKLSVLARDCRLFKFGTSLGGVDSLLDHYGGTMRIFYSKQEQVERGYTDNFFRMSVGCEEAKDLIGDLEQALEKI</sequence>
<proteinExistence type="inferred from homology"/>
<evidence type="ECO:0000256" key="1">
    <source>
        <dbReference type="ARBA" id="ARBA00001933"/>
    </source>
</evidence>
<dbReference type="PANTHER" id="PTHR11808:SF15">
    <property type="entry name" value="CYSTATHIONINE GAMMA-LYASE"/>
    <property type="match status" value="1"/>
</dbReference>
<dbReference type="InterPro" id="IPR015422">
    <property type="entry name" value="PyrdxlP-dep_Trfase_small"/>
</dbReference>
<dbReference type="GO" id="GO:0003962">
    <property type="term" value="F:cystathionine gamma-synthase activity"/>
    <property type="evidence" value="ECO:0007669"/>
    <property type="project" value="TreeGrafter"/>
</dbReference>
<dbReference type="GO" id="GO:0005737">
    <property type="term" value="C:cytoplasm"/>
    <property type="evidence" value="ECO:0007669"/>
    <property type="project" value="TreeGrafter"/>
</dbReference>
<evidence type="ECO:0000256" key="9">
    <source>
        <dbReference type="RuleBase" id="RU362118"/>
    </source>
</evidence>
<dbReference type="GO" id="GO:0019346">
    <property type="term" value="P:transsulfuration"/>
    <property type="evidence" value="ECO:0007669"/>
    <property type="project" value="InterPro"/>
</dbReference>
<evidence type="ECO:0000256" key="7">
    <source>
        <dbReference type="ARBA" id="ARBA00029853"/>
    </source>
</evidence>
<comment type="caution">
    <text evidence="10">The sequence shown here is derived from an EMBL/GenBank/DDBJ whole genome shotgun (WGS) entry which is preliminary data.</text>
</comment>
<dbReference type="InterPro" id="IPR015421">
    <property type="entry name" value="PyrdxlP-dep_Trfase_major"/>
</dbReference>
<keyword evidence="6" id="KW-0198">Cysteine biosynthesis</keyword>
<evidence type="ECO:0000256" key="8">
    <source>
        <dbReference type="PIRSR" id="PIRSR001434-2"/>
    </source>
</evidence>
<dbReference type="InterPro" id="IPR000277">
    <property type="entry name" value="Cys/Met-Metab_PyrdxlP-dep_enz"/>
</dbReference>
<evidence type="ECO:0000256" key="2">
    <source>
        <dbReference type="ARBA" id="ARBA00005038"/>
    </source>
</evidence>
<evidence type="ECO:0000313" key="10">
    <source>
        <dbReference type="EMBL" id="TNV77069.1"/>
    </source>
</evidence>
<dbReference type="Gene3D" id="3.40.640.10">
    <property type="entry name" value="Type I PLP-dependent aspartate aminotransferase-like (Major domain)"/>
    <property type="match status" value="1"/>
</dbReference>
<dbReference type="InterPro" id="IPR015424">
    <property type="entry name" value="PyrdxlP-dep_Trfase"/>
</dbReference>
<dbReference type="SUPFAM" id="SSF53383">
    <property type="entry name" value="PLP-dependent transferases"/>
    <property type="match status" value="1"/>
</dbReference>
<dbReference type="OrthoDB" id="3512640at2759"/>
<dbReference type="AlphaFoldDB" id="A0A8J8NLI2"/>
<accession>A0A8J8NLI2</accession>
<dbReference type="GO" id="GO:0004123">
    <property type="term" value="F:cystathionine gamma-lyase activity"/>
    <property type="evidence" value="ECO:0007669"/>
    <property type="project" value="TreeGrafter"/>
</dbReference>
<comment type="pathway">
    <text evidence="2">Amino-acid biosynthesis; L-cysteine biosynthesis; L-cysteine from L-homocysteine and L-serine: step 2/2.</text>
</comment>
<gene>
    <name evidence="10" type="ORF">FGO68_gene17590</name>
</gene>
<evidence type="ECO:0000256" key="3">
    <source>
        <dbReference type="ARBA" id="ARBA00009077"/>
    </source>
</evidence>
<evidence type="ECO:0000313" key="11">
    <source>
        <dbReference type="Proteomes" id="UP000785679"/>
    </source>
</evidence>
<dbReference type="PANTHER" id="PTHR11808">
    <property type="entry name" value="TRANS-SULFURATION ENZYME FAMILY MEMBER"/>
    <property type="match status" value="1"/>
</dbReference>
<name>A0A8J8NLI2_HALGN</name>
<evidence type="ECO:0000256" key="4">
    <source>
        <dbReference type="ARBA" id="ARBA00012085"/>
    </source>
</evidence>
<dbReference type="GO" id="GO:0030170">
    <property type="term" value="F:pyridoxal phosphate binding"/>
    <property type="evidence" value="ECO:0007669"/>
    <property type="project" value="InterPro"/>
</dbReference>
<comment type="similarity">
    <text evidence="3 9">Belongs to the trans-sulfuration enzymes family.</text>
</comment>
<comment type="cofactor">
    <cofactor evidence="1 9">
        <name>pyridoxal 5'-phosphate</name>
        <dbReference type="ChEBI" id="CHEBI:597326"/>
    </cofactor>
</comment>
<organism evidence="10 11">
    <name type="scientific">Halteria grandinella</name>
    <dbReference type="NCBI Taxonomy" id="5974"/>
    <lineage>
        <taxon>Eukaryota</taxon>
        <taxon>Sar</taxon>
        <taxon>Alveolata</taxon>
        <taxon>Ciliophora</taxon>
        <taxon>Intramacronucleata</taxon>
        <taxon>Spirotrichea</taxon>
        <taxon>Stichotrichia</taxon>
        <taxon>Sporadotrichida</taxon>
        <taxon>Halteriidae</taxon>
        <taxon>Halteria</taxon>
    </lineage>
</organism>
<feature type="modified residue" description="N6-(pyridoxal phosphate)lysine" evidence="8">
    <location>
        <position position="153"/>
    </location>
</feature>
<evidence type="ECO:0000256" key="6">
    <source>
        <dbReference type="ARBA" id="ARBA00023192"/>
    </source>
</evidence>
<protein>
    <recommendedName>
        <fullName evidence="4">cystathionine gamma-lyase</fullName>
        <ecNumber evidence="4">4.4.1.1</ecNumber>
    </recommendedName>
    <alternativeName>
        <fullName evidence="7">Gamma-cystathionase</fullName>
    </alternativeName>
</protein>
<dbReference type="Proteomes" id="UP000785679">
    <property type="component" value="Unassembled WGS sequence"/>
</dbReference>
<evidence type="ECO:0000256" key="5">
    <source>
        <dbReference type="ARBA" id="ARBA00022898"/>
    </source>
</evidence>
<dbReference type="GO" id="GO:0019343">
    <property type="term" value="P:cysteine biosynthetic process via cystathionine"/>
    <property type="evidence" value="ECO:0007669"/>
    <property type="project" value="TreeGrafter"/>
</dbReference>
<reference evidence="10" key="1">
    <citation type="submission" date="2019-06" db="EMBL/GenBank/DDBJ databases">
        <authorList>
            <person name="Zheng W."/>
        </authorList>
    </citation>
    <scope>NUCLEOTIDE SEQUENCE</scope>
    <source>
        <strain evidence="10">QDHG01</strain>
    </source>
</reference>
<keyword evidence="6" id="KW-0028">Amino-acid biosynthesis</keyword>
<dbReference type="EC" id="4.4.1.1" evidence="4"/>
<dbReference type="EMBL" id="RRYP01012499">
    <property type="protein sequence ID" value="TNV77069.1"/>
    <property type="molecule type" value="Genomic_DNA"/>
</dbReference>
<keyword evidence="11" id="KW-1185">Reference proteome</keyword>
<dbReference type="Pfam" id="PF01053">
    <property type="entry name" value="Cys_Met_Meta_PP"/>
    <property type="match status" value="1"/>
</dbReference>
<keyword evidence="5 8" id="KW-0663">Pyridoxal phosphate</keyword>